<protein>
    <submittedName>
        <fullName evidence="3">T9SS type A sorting domain-containing protein</fullName>
    </submittedName>
</protein>
<keyword evidence="1" id="KW-0732">Signal</keyword>
<dbReference type="OrthoDB" id="1164513at2"/>
<evidence type="ECO:0000313" key="3">
    <source>
        <dbReference type="EMBL" id="TFU86928.1"/>
    </source>
</evidence>
<accession>A0A4Y9IJI0</accession>
<dbReference type="InterPro" id="IPR026444">
    <property type="entry name" value="Secre_tail"/>
</dbReference>
<feature type="signal peptide" evidence="1">
    <location>
        <begin position="1"/>
        <end position="20"/>
    </location>
</feature>
<evidence type="ECO:0000259" key="2">
    <source>
        <dbReference type="Pfam" id="PF18962"/>
    </source>
</evidence>
<sequence>MKAIALILASVLGCAFSLSAQLNTTHNQYRVGDILVKQQVEYVNPGESGTNKLWDFSKLKSVNDEYTLTYSLPPLEGDSVYILGNTRYLKKNISDNELIVGTEHNTMYYYHLTNDSLLQRGHENPSVVLNYTSSMLLMHFPLNYGQSSSSIYKSKGVYSSTVDIQTQGTVTTTADAYGKMILPSGDTLSPVLRVKTLQTIFDVPQEGSSVTSETDNAGKQLETCRWYSKGYRYPVFETIRNINLKDSTEIFKTAFFFPPQDHLYLDTDPENQALLDELWKEPQDNNQNTDKGQVKTVTLEDMMTCRLYPNPVESFLNIEYELKEDAKVSFELYSLEGMPVKKITSKNRAKGTYYETIDCSSLYPKNYVLRITANNLFVNEIIIKK</sequence>
<feature type="domain" description="Secretion system C-terminal sorting" evidence="2">
    <location>
        <begin position="307"/>
        <end position="383"/>
    </location>
</feature>
<gene>
    <name evidence="3" type="ORF">E4T88_15860</name>
</gene>
<organism evidence="3 4">
    <name type="scientific">Dysgonomonas mossii</name>
    <dbReference type="NCBI Taxonomy" id="163665"/>
    <lineage>
        <taxon>Bacteria</taxon>
        <taxon>Pseudomonadati</taxon>
        <taxon>Bacteroidota</taxon>
        <taxon>Bacteroidia</taxon>
        <taxon>Bacteroidales</taxon>
        <taxon>Dysgonomonadaceae</taxon>
        <taxon>Dysgonomonas</taxon>
    </lineage>
</organism>
<evidence type="ECO:0000256" key="1">
    <source>
        <dbReference type="SAM" id="SignalP"/>
    </source>
</evidence>
<reference evidence="3 4" key="1">
    <citation type="submission" date="2019-03" db="EMBL/GenBank/DDBJ databases">
        <title>Diversity of the mouse oral microbiome.</title>
        <authorList>
            <person name="Joseph S."/>
            <person name="Aduse-Opoku J."/>
            <person name="Curtis M."/>
            <person name="Wade W."/>
            <person name="Hashim A."/>
        </authorList>
    </citation>
    <scope>NUCLEOTIDE SEQUENCE [LARGE SCALE GENOMIC DNA]</scope>
    <source>
        <strain evidence="3 4">P11</strain>
    </source>
</reference>
<dbReference type="Proteomes" id="UP000298285">
    <property type="component" value="Unassembled WGS sequence"/>
</dbReference>
<dbReference type="AlphaFoldDB" id="A0A4Y9IJI0"/>
<dbReference type="EMBL" id="SPPK01000007">
    <property type="protein sequence ID" value="TFU86928.1"/>
    <property type="molecule type" value="Genomic_DNA"/>
</dbReference>
<feature type="chain" id="PRO_5021410425" evidence="1">
    <location>
        <begin position="21"/>
        <end position="385"/>
    </location>
</feature>
<comment type="caution">
    <text evidence="3">The sequence shown here is derived from an EMBL/GenBank/DDBJ whole genome shotgun (WGS) entry which is preliminary data.</text>
</comment>
<proteinExistence type="predicted"/>
<evidence type="ECO:0000313" key="4">
    <source>
        <dbReference type="Proteomes" id="UP000298285"/>
    </source>
</evidence>
<dbReference type="Pfam" id="PF18962">
    <property type="entry name" value="Por_Secre_tail"/>
    <property type="match status" value="1"/>
</dbReference>
<name>A0A4Y9IJI0_9BACT</name>
<dbReference type="RefSeq" id="WP_135107150.1">
    <property type="nucleotide sequence ID" value="NZ_JADGKW010000007.1"/>
</dbReference>